<dbReference type="PANTHER" id="PTHR42791">
    <property type="entry name" value="GNAT FAMILY ACETYLTRANSFERASE"/>
    <property type="match status" value="1"/>
</dbReference>
<feature type="domain" description="N-acetyltransferase" evidence="1">
    <location>
        <begin position="124"/>
        <end position="206"/>
    </location>
</feature>
<keyword evidence="3" id="KW-1185">Reference proteome</keyword>
<gene>
    <name evidence="2" type="ORF">GCM10025874_21090</name>
</gene>
<dbReference type="InterPro" id="IPR000182">
    <property type="entry name" value="GNAT_dom"/>
</dbReference>
<dbReference type="AlphaFoldDB" id="A0AA37UKB1"/>
<evidence type="ECO:0000313" key="2">
    <source>
        <dbReference type="EMBL" id="GMA28856.1"/>
    </source>
</evidence>
<accession>A0AA37UKB1</accession>
<dbReference type="PANTHER" id="PTHR42791:SF1">
    <property type="entry name" value="N-ACETYLTRANSFERASE DOMAIN-CONTAINING PROTEIN"/>
    <property type="match status" value="1"/>
</dbReference>
<dbReference type="Pfam" id="PF00583">
    <property type="entry name" value="Acetyltransf_1"/>
    <property type="match status" value="1"/>
</dbReference>
<proteinExistence type="predicted"/>
<dbReference type="GO" id="GO:0016747">
    <property type="term" value="F:acyltransferase activity, transferring groups other than amino-acyl groups"/>
    <property type="evidence" value="ECO:0007669"/>
    <property type="project" value="InterPro"/>
</dbReference>
<name>A0AA37UKB1_9MICO</name>
<organism evidence="2 3">
    <name type="scientific">Arenivirga flava</name>
    <dbReference type="NCBI Taxonomy" id="1930060"/>
    <lineage>
        <taxon>Bacteria</taxon>
        <taxon>Bacillati</taxon>
        <taxon>Actinomycetota</taxon>
        <taxon>Actinomycetes</taxon>
        <taxon>Micrococcales</taxon>
        <taxon>Microbacteriaceae</taxon>
        <taxon>Arenivirga</taxon>
    </lineage>
</organism>
<reference evidence="2 3" key="1">
    <citation type="journal article" date="2014" name="Int. J. Syst. Evol. Microbiol.">
        <title>Complete genome sequence of Corynebacterium casei LMG S-19264T (=DSM 44701T), isolated from a smear-ripened cheese.</title>
        <authorList>
            <consortium name="US DOE Joint Genome Institute (JGI-PGF)"/>
            <person name="Walter F."/>
            <person name="Albersmeier A."/>
            <person name="Kalinowski J."/>
            <person name="Ruckert C."/>
        </authorList>
    </citation>
    <scope>NUCLEOTIDE SEQUENCE [LARGE SCALE GENOMIC DNA]</scope>
    <source>
        <strain evidence="2 3">NBRC 112289</strain>
    </source>
</reference>
<protein>
    <submittedName>
        <fullName evidence="2">N-acetyltransferase</fullName>
    </submittedName>
</protein>
<dbReference type="PROSITE" id="PS51186">
    <property type="entry name" value="GNAT"/>
    <property type="match status" value="1"/>
</dbReference>
<comment type="caution">
    <text evidence="2">The sequence shown here is derived from an EMBL/GenBank/DDBJ whole genome shotgun (WGS) entry which is preliminary data.</text>
</comment>
<evidence type="ECO:0000313" key="3">
    <source>
        <dbReference type="Proteomes" id="UP001157160"/>
    </source>
</evidence>
<sequence length="211" mass="23830">MNTEHSADAAPSIGGAHKRDEAVVAGLLARAELADPFFEGTARSEKQLVRFFIAYLKTHPRQEFRIHVARDSGDTPIGVALWRHQEVGRDSAVFGQLPYLARAASSLGLANLVRALRLQKEFERFRPLEPHWYLAYIAIAEHARHSSIGTALLQHQLDHLDATTQFAYLEARNADQVRFFQRFGFSPGGKIPGLAGRHYTGMFRTPRRRMR</sequence>
<dbReference type="EMBL" id="BSUL01000001">
    <property type="protein sequence ID" value="GMA28856.1"/>
    <property type="molecule type" value="Genomic_DNA"/>
</dbReference>
<dbReference type="Gene3D" id="3.40.630.30">
    <property type="match status" value="1"/>
</dbReference>
<dbReference type="RefSeq" id="WP_284232426.1">
    <property type="nucleotide sequence ID" value="NZ_BSUL01000001.1"/>
</dbReference>
<dbReference type="InterPro" id="IPR052523">
    <property type="entry name" value="Trichothecene_AcTrans"/>
</dbReference>
<dbReference type="Proteomes" id="UP001157160">
    <property type="component" value="Unassembled WGS sequence"/>
</dbReference>
<evidence type="ECO:0000259" key="1">
    <source>
        <dbReference type="PROSITE" id="PS51186"/>
    </source>
</evidence>
<dbReference type="InterPro" id="IPR016181">
    <property type="entry name" value="Acyl_CoA_acyltransferase"/>
</dbReference>
<dbReference type="SUPFAM" id="SSF55729">
    <property type="entry name" value="Acyl-CoA N-acyltransferases (Nat)"/>
    <property type="match status" value="1"/>
</dbReference>